<evidence type="ECO:0000259" key="1">
    <source>
        <dbReference type="Pfam" id="PF03417"/>
    </source>
</evidence>
<comment type="caution">
    <text evidence="2">The sequence shown here is derived from an EMBL/GenBank/DDBJ whole genome shotgun (WGS) entry which is preliminary data.</text>
</comment>
<organism evidence="2">
    <name type="scientific">bioreactor metagenome</name>
    <dbReference type="NCBI Taxonomy" id="1076179"/>
    <lineage>
        <taxon>unclassified sequences</taxon>
        <taxon>metagenomes</taxon>
        <taxon>ecological metagenomes</taxon>
    </lineage>
</organism>
<protein>
    <recommendedName>
        <fullName evidence="1">Peptidase C45 hydrolase domain-containing protein</fullName>
    </recommendedName>
</protein>
<evidence type="ECO:0000313" key="2">
    <source>
        <dbReference type="EMBL" id="MPM65985.1"/>
    </source>
</evidence>
<dbReference type="AlphaFoldDB" id="A0A645BKW3"/>
<name>A0A645BKW3_9ZZZZ</name>
<dbReference type="Pfam" id="PF03417">
    <property type="entry name" value="AAT"/>
    <property type="match status" value="1"/>
</dbReference>
<gene>
    <name evidence="2" type="ORF">SDC9_112889</name>
</gene>
<feature type="domain" description="Peptidase C45 hydrolase" evidence="1">
    <location>
        <begin position="46"/>
        <end position="181"/>
    </location>
</feature>
<dbReference type="InterPro" id="IPR005079">
    <property type="entry name" value="Peptidase_C45_hydrolase"/>
</dbReference>
<reference evidence="2" key="1">
    <citation type="submission" date="2019-08" db="EMBL/GenBank/DDBJ databases">
        <authorList>
            <person name="Kucharzyk K."/>
            <person name="Murdoch R.W."/>
            <person name="Higgins S."/>
            <person name="Loffler F."/>
        </authorList>
    </citation>
    <scope>NUCLEOTIDE SEQUENCE</scope>
</reference>
<dbReference type="EMBL" id="VSSQ01020822">
    <property type="protein sequence ID" value="MPM65985.1"/>
    <property type="molecule type" value="Genomic_DNA"/>
</dbReference>
<proteinExistence type="predicted"/>
<accession>A0A645BKW3</accession>
<dbReference type="Gene3D" id="3.60.60.10">
    <property type="entry name" value="Penicillin V Acylase, Chain A"/>
    <property type="match status" value="1"/>
</dbReference>
<sequence length="399" mass="45323">MRKLAILLLWIFLTLSEKSIPCTTAVISGKATPDGRSMIWKLRDTDDLENCFRYFNDGEYSYIGLVNSGDMKGENVWGGSNSAGFAIMNSASYNVNENDTTSLKDREGIFMKLALQTCASLQDFEKLLNEYPKPRGLAAHFGVIDARGGAVFYEVNNYTWTKFDANAASEGYVIRTNYSETGTPDSGYGFIRRQTAEKIFAEAKRMNRLNYQTIVQEFTRCFYHPVFGLDYREKYETSTPDTVFIASDDLLTRHSSSSSIIVQSIKKGESPDMSTIWAQVGFPGTCIAIPLWVRGGKNLPQLVQYEESIKNSPLNYFASLWKKEAYPIGRSDGYHYLKVPVLVNSQNNGYIQRIEQLEKYIFAWTDEKLTSWRSMLPQASELETFYEQLDETVSGFYGK</sequence>